<gene>
    <name evidence="1" type="ORF">METZ01_LOCUS425659</name>
</gene>
<dbReference type="AlphaFoldDB" id="A0A382XQ83"/>
<dbReference type="EMBL" id="UINC01169326">
    <property type="protein sequence ID" value="SVD72805.1"/>
    <property type="molecule type" value="Genomic_DNA"/>
</dbReference>
<feature type="non-terminal residue" evidence="1">
    <location>
        <position position="198"/>
    </location>
</feature>
<sequence>MQQKKFVWLFLVGLVWLPTAHAAVSLEQVAAFAGQPGNDDPQLSADGKLIAVQRMVDGQETVAVIRLDSGEVLQPFQFKQNIDIERADWIDSEHLILRSRRNTPYFGGAPQGLGAGRPERFNFRTLEVEKLFSKYEFTEKLGDYSLRQRFGATGERYGPMGRRNPTRITFRTFPGSNDVRAIVQHDFSGTTGKAGSGN</sequence>
<protein>
    <submittedName>
        <fullName evidence="1">Uncharacterized protein</fullName>
    </submittedName>
</protein>
<organism evidence="1">
    <name type="scientific">marine metagenome</name>
    <dbReference type="NCBI Taxonomy" id="408172"/>
    <lineage>
        <taxon>unclassified sequences</taxon>
        <taxon>metagenomes</taxon>
        <taxon>ecological metagenomes</taxon>
    </lineage>
</organism>
<reference evidence="1" key="1">
    <citation type="submission" date="2018-05" db="EMBL/GenBank/DDBJ databases">
        <authorList>
            <person name="Lanie J.A."/>
            <person name="Ng W.-L."/>
            <person name="Kazmierczak K.M."/>
            <person name="Andrzejewski T.M."/>
            <person name="Davidsen T.M."/>
            <person name="Wayne K.J."/>
            <person name="Tettelin H."/>
            <person name="Glass J.I."/>
            <person name="Rusch D."/>
            <person name="Podicherti R."/>
            <person name="Tsui H.-C.T."/>
            <person name="Winkler M.E."/>
        </authorList>
    </citation>
    <scope>NUCLEOTIDE SEQUENCE</scope>
</reference>
<evidence type="ECO:0000313" key="1">
    <source>
        <dbReference type="EMBL" id="SVD72805.1"/>
    </source>
</evidence>
<accession>A0A382XQ83</accession>
<proteinExistence type="predicted"/>
<name>A0A382XQ83_9ZZZZ</name>